<dbReference type="InterPro" id="IPR051710">
    <property type="entry name" value="Phosphatase_SH3-domain"/>
</dbReference>
<feature type="transmembrane region" description="Helical" evidence="1">
    <location>
        <begin position="6"/>
        <end position="25"/>
    </location>
</feature>
<accession>A0A6S8UFS1</accession>
<dbReference type="Gene3D" id="3.40.50.1240">
    <property type="entry name" value="Phosphoglycerate mutase-like"/>
    <property type="match status" value="1"/>
</dbReference>
<dbReference type="EMBL" id="HBIW01009232">
    <property type="protein sequence ID" value="CAE0692435.1"/>
    <property type="molecule type" value="Transcribed_RNA"/>
</dbReference>
<evidence type="ECO:0000313" key="3">
    <source>
        <dbReference type="EMBL" id="CAE0692435.1"/>
    </source>
</evidence>
<dbReference type="InterPro" id="IPR013078">
    <property type="entry name" value="His_Pase_superF_clade-1"/>
</dbReference>
<organism evidence="3">
    <name type="scientific">Pelagomonas calceolata</name>
    <dbReference type="NCBI Taxonomy" id="35677"/>
    <lineage>
        <taxon>Eukaryota</taxon>
        <taxon>Sar</taxon>
        <taxon>Stramenopiles</taxon>
        <taxon>Ochrophyta</taxon>
        <taxon>Pelagophyceae</taxon>
        <taxon>Pelagomonadales</taxon>
        <taxon>Pelagomonadaceae</taxon>
        <taxon>Pelagomonas</taxon>
    </lineage>
</organism>
<reference evidence="4" key="2">
    <citation type="submission" date="2021-11" db="EMBL/GenBank/DDBJ databases">
        <authorList>
            <consortium name="Genoscope - CEA"/>
            <person name="William W."/>
        </authorList>
    </citation>
    <scope>NUCLEOTIDE SEQUENCE</scope>
</reference>
<reference evidence="3" key="1">
    <citation type="submission" date="2021-01" db="EMBL/GenBank/DDBJ databases">
        <authorList>
            <person name="Corre E."/>
            <person name="Pelletier E."/>
            <person name="Niang G."/>
            <person name="Scheremetjew M."/>
            <person name="Finn R."/>
            <person name="Kale V."/>
            <person name="Holt S."/>
            <person name="Cochrane G."/>
            <person name="Meng A."/>
            <person name="Brown T."/>
            <person name="Cohen L."/>
        </authorList>
    </citation>
    <scope>NUCLEOTIDE SEQUENCE</scope>
    <source>
        <strain evidence="3">CCMP1756</strain>
    </source>
</reference>
<dbReference type="Pfam" id="PF00300">
    <property type="entry name" value="His_Phos_1"/>
    <property type="match status" value="1"/>
</dbReference>
<evidence type="ECO:0000313" key="2">
    <source>
        <dbReference type="EMBL" id="CAE0692434.1"/>
    </source>
</evidence>
<dbReference type="PANTHER" id="PTHR16469">
    <property type="entry name" value="UBIQUITIN-ASSOCIATED AND SH3 DOMAIN-CONTAINING BA-RELATED"/>
    <property type="match status" value="1"/>
</dbReference>
<sequence length="314" mass="34895">MMERQWPTVLATAIAGVVIAALGIYKSKKEALGCDGAEATQWLVLVRHGDRMDYAMPAWRARIQALGRYPRDPPLSTLGHRQARQLGTAAAATLKRRGGAVRVLSSPYLRCLQTITPLCDALDVPLELYPEIAEVLHHPRNVAPYAERFQYFPRLVDRADPHTGDDEETWPLGYLERMAATEWNLTELLDAELGRGRSTVVLTSHAASVALVSRLLGVELTVDLKFAPCGAYVFARDAKGDAWRLLRSGDSNAPYVTENAKTTYPWGYKPQYLEKWAETHGGQRYPRGASYEWLSAFRGANLARQGEASVSVQK</sequence>
<keyword evidence="5" id="KW-1185">Reference proteome</keyword>
<dbReference type="SMART" id="SM00855">
    <property type="entry name" value="PGAM"/>
    <property type="match status" value="1"/>
</dbReference>
<protein>
    <submittedName>
        <fullName evidence="3">Uncharacterized protein</fullName>
    </submittedName>
</protein>
<dbReference type="CDD" id="cd07067">
    <property type="entry name" value="HP_PGM_like"/>
    <property type="match status" value="1"/>
</dbReference>
<evidence type="ECO:0000313" key="5">
    <source>
        <dbReference type="Proteomes" id="UP000789595"/>
    </source>
</evidence>
<keyword evidence="1" id="KW-0472">Membrane</keyword>
<evidence type="ECO:0000313" key="4">
    <source>
        <dbReference type="EMBL" id="CAH0366007.1"/>
    </source>
</evidence>
<proteinExistence type="predicted"/>
<dbReference type="InterPro" id="IPR029033">
    <property type="entry name" value="His_PPase_superfam"/>
</dbReference>
<keyword evidence="1" id="KW-1133">Transmembrane helix</keyword>
<dbReference type="Proteomes" id="UP000789595">
    <property type="component" value="Unassembled WGS sequence"/>
</dbReference>
<dbReference type="SUPFAM" id="SSF53254">
    <property type="entry name" value="Phosphoglycerate mutase-like"/>
    <property type="match status" value="1"/>
</dbReference>
<gene>
    <name evidence="2" type="ORF">PCAL00307_LOCUS7870</name>
    <name evidence="3" type="ORF">PCAL00307_LOCUS7871</name>
    <name evidence="4" type="ORF">PECAL_1P24750</name>
</gene>
<keyword evidence="1" id="KW-0812">Transmembrane</keyword>
<dbReference type="OrthoDB" id="3335358at2759"/>
<name>A0A6S8UFS1_9STRA</name>
<evidence type="ECO:0000256" key="1">
    <source>
        <dbReference type="SAM" id="Phobius"/>
    </source>
</evidence>
<dbReference type="PANTHER" id="PTHR16469:SF27">
    <property type="entry name" value="UBIQUITIN-ASSOCIATED AND SH3 DOMAIN-CONTAINING BA-RELATED"/>
    <property type="match status" value="1"/>
</dbReference>
<dbReference type="EMBL" id="CAKKNE010000001">
    <property type="protein sequence ID" value="CAH0366007.1"/>
    <property type="molecule type" value="Genomic_DNA"/>
</dbReference>
<dbReference type="AlphaFoldDB" id="A0A6S8UFS1"/>
<dbReference type="EMBL" id="HBIW01009231">
    <property type="protein sequence ID" value="CAE0692434.1"/>
    <property type="molecule type" value="Transcribed_RNA"/>
</dbReference>